<sequence length="67" mass="6689">MELAHGLVPPVGDGPADRAHPSGPTGAETTAADPQRTRGAAGRAAHRRTRAACCPPPEAGTVPDAGR</sequence>
<feature type="region of interest" description="Disordered" evidence="1">
    <location>
        <begin position="1"/>
        <end position="67"/>
    </location>
</feature>
<organism evidence="2 3">
    <name type="scientific">Micromonospora coxensis</name>
    <dbReference type="NCBI Taxonomy" id="356852"/>
    <lineage>
        <taxon>Bacteria</taxon>
        <taxon>Bacillati</taxon>
        <taxon>Actinomycetota</taxon>
        <taxon>Actinomycetes</taxon>
        <taxon>Micromonosporales</taxon>
        <taxon>Micromonosporaceae</taxon>
        <taxon>Micromonospora</taxon>
    </lineage>
</organism>
<accession>A0A1C5H200</accession>
<reference evidence="3" key="1">
    <citation type="submission" date="2016-06" db="EMBL/GenBank/DDBJ databases">
        <authorList>
            <person name="Varghese N."/>
            <person name="Submissions Spin"/>
        </authorList>
    </citation>
    <scope>NUCLEOTIDE SEQUENCE [LARGE SCALE GENOMIC DNA]</scope>
    <source>
        <strain evidence="3">DSM 45161</strain>
    </source>
</reference>
<dbReference type="AlphaFoldDB" id="A0A1C5H200"/>
<gene>
    <name evidence="2" type="ORF">GA0070614_0680</name>
</gene>
<evidence type="ECO:0000313" key="3">
    <source>
        <dbReference type="Proteomes" id="UP000198215"/>
    </source>
</evidence>
<protein>
    <submittedName>
        <fullName evidence="2">Uncharacterized protein</fullName>
    </submittedName>
</protein>
<proteinExistence type="predicted"/>
<dbReference type="Proteomes" id="UP000198215">
    <property type="component" value="Chromosome I"/>
</dbReference>
<name>A0A1C5H200_9ACTN</name>
<dbReference type="EMBL" id="LT607753">
    <property type="protein sequence ID" value="SCG39857.1"/>
    <property type="molecule type" value="Genomic_DNA"/>
</dbReference>
<keyword evidence="3" id="KW-1185">Reference proteome</keyword>
<evidence type="ECO:0000313" key="2">
    <source>
        <dbReference type="EMBL" id="SCG39857.1"/>
    </source>
</evidence>
<evidence type="ECO:0000256" key="1">
    <source>
        <dbReference type="SAM" id="MobiDB-lite"/>
    </source>
</evidence>